<proteinExistence type="predicted"/>
<name>A0A087HH88_ARAAL</name>
<keyword evidence="4" id="KW-1185">Reference proteome</keyword>
<accession>A0A087HH88</accession>
<organism evidence="3 4">
    <name type="scientific">Arabis alpina</name>
    <name type="common">Alpine rock-cress</name>
    <dbReference type="NCBI Taxonomy" id="50452"/>
    <lineage>
        <taxon>Eukaryota</taxon>
        <taxon>Viridiplantae</taxon>
        <taxon>Streptophyta</taxon>
        <taxon>Embryophyta</taxon>
        <taxon>Tracheophyta</taxon>
        <taxon>Spermatophyta</taxon>
        <taxon>Magnoliopsida</taxon>
        <taxon>eudicotyledons</taxon>
        <taxon>Gunneridae</taxon>
        <taxon>Pentapetalae</taxon>
        <taxon>rosids</taxon>
        <taxon>malvids</taxon>
        <taxon>Brassicales</taxon>
        <taxon>Brassicaceae</taxon>
        <taxon>Arabideae</taxon>
        <taxon>Arabis</taxon>
    </lineage>
</organism>
<evidence type="ECO:0000256" key="1">
    <source>
        <dbReference type="SAM" id="Coils"/>
    </source>
</evidence>
<feature type="coiled-coil region" evidence="1">
    <location>
        <begin position="5"/>
        <end position="32"/>
    </location>
</feature>
<dbReference type="Proteomes" id="UP000029120">
    <property type="component" value="Chromosome 2"/>
</dbReference>
<feature type="compositionally biased region" description="Low complexity" evidence="2">
    <location>
        <begin position="40"/>
        <end position="54"/>
    </location>
</feature>
<reference evidence="4" key="1">
    <citation type="journal article" date="2015" name="Nat. Plants">
        <title>Genome expansion of Arabis alpina linked with retrotransposition and reduced symmetric DNA methylation.</title>
        <authorList>
            <person name="Willing E.M."/>
            <person name="Rawat V."/>
            <person name="Mandakova T."/>
            <person name="Maumus F."/>
            <person name="James G.V."/>
            <person name="Nordstroem K.J."/>
            <person name="Becker C."/>
            <person name="Warthmann N."/>
            <person name="Chica C."/>
            <person name="Szarzynska B."/>
            <person name="Zytnicki M."/>
            <person name="Albani M.C."/>
            <person name="Kiefer C."/>
            <person name="Bergonzi S."/>
            <person name="Castaings L."/>
            <person name="Mateos J.L."/>
            <person name="Berns M.C."/>
            <person name="Bujdoso N."/>
            <person name="Piofczyk T."/>
            <person name="de Lorenzo L."/>
            <person name="Barrero-Sicilia C."/>
            <person name="Mateos I."/>
            <person name="Piednoel M."/>
            <person name="Hagmann J."/>
            <person name="Chen-Min-Tao R."/>
            <person name="Iglesias-Fernandez R."/>
            <person name="Schuster S.C."/>
            <person name="Alonso-Blanco C."/>
            <person name="Roudier F."/>
            <person name="Carbonero P."/>
            <person name="Paz-Ares J."/>
            <person name="Davis S.J."/>
            <person name="Pecinka A."/>
            <person name="Quesneville H."/>
            <person name="Colot V."/>
            <person name="Lysak M.A."/>
            <person name="Weigel D."/>
            <person name="Coupland G."/>
            <person name="Schneeberger K."/>
        </authorList>
    </citation>
    <scope>NUCLEOTIDE SEQUENCE [LARGE SCALE GENOMIC DNA]</scope>
    <source>
        <strain evidence="4">cv. Pajares</strain>
    </source>
</reference>
<keyword evidence="1" id="KW-0175">Coiled coil</keyword>
<protein>
    <submittedName>
        <fullName evidence="3">Uncharacterized protein</fullName>
    </submittedName>
</protein>
<evidence type="ECO:0000313" key="4">
    <source>
        <dbReference type="Proteomes" id="UP000029120"/>
    </source>
</evidence>
<dbReference type="EMBL" id="CM002870">
    <property type="protein sequence ID" value="KFK41490.1"/>
    <property type="molecule type" value="Genomic_DNA"/>
</dbReference>
<feature type="region of interest" description="Disordered" evidence="2">
    <location>
        <begin position="32"/>
        <end position="109"/>
    </location>
</feature>
<gene>
    <name evidence="3" type="ordered locus">AALP_Aa2g137100</name>
</gene>
<dbReference type="Gramene" id="KFK41490">
    <property type="protein sequence ID" value="KFK41490"/>
    <property type="gene ID" value="AALP_AA2G137100"/>
</dbReference>
<dbReference type="AlphaFoldDB" id="A0A087HH88"/>
<sequence length="143" mass="15284">MKNQMNDIIETMERLGDRLERIEAKVDLLATKVDGGSGGRSSSNFSDGGSRGSSPAYTPPWYFRDGGSSSRRSRWPTYFPDGGSGDPLSSNVRDGGNGSPSSYVRDGGNGGIFGGGGDEQTIIVKGFDSWLPDDIKSQFVSLY</sequence>
<evidence type="ECO:0000313" key="3">
    <source>
        <dbReference type="EMBL" id="KFK41490.1"/>
    </source>
</evidence>
<evidence type="ECO:0000256" key="2">
    <source>
        <dbReference type="SAM" id="MobiDB-lite"/>
    </source>
</evidence>